<proteinExistence type="predicted"/>
<dbReference type="AlphaFoldDB" id="A0A1G2QUL6"/>
<dbReference type="Proteomes" id="UP000178170">
    <property type="component" value="Unassembled WGS sequence"/>
</dbReference>
<sequence>MENETKATESKKARLLPATIFASAIIIAGAWIYTSEPNENSAKNEEKLSSTELEENVLPADGVVLPIIWGDLGAKLAAAGAIDEDKFTAVYTQRGAFTDEYKNLLLGQNNGEFRMTKDNAGYLLNLFWALGLASKNPILDSGEMADPKYGGAQRFASTAGWTLAQGNPMDHYSRHSFFELTADQQALVDKVSRGIYRPCCGNSTHFPDCNHGMAMLGLLELMASQGVNEQNMWKTALAVNSYWFPDTYLTIAQYFANRGIAWDKVNAEEVLGASYSSAQGYQRILAEVQPVQLQGGGSCGV</sequence>
<protein>
    <submittedName>
        <fullName evidence="2">Uncharacterized protein</fullName>
    </submittedName>
</protein>
<organism evidence="2 3">
    <name type="scientific">Candidatus Wildermuthbacteria bacterium RIFCSPHIGHO2_01_FULL_48_27b</name>
    <dbReference type="NCBI Taxonomy" id="1802447"/>
    <lineage>
        <taxon>Bacteria</taxon>
        <taxon>Candidatus Wildermuthiibacteriota</taxon>
    </lineage>
</organism>
<accession>A0A1G2QUL6</accession>
<keyword evidence="1" id="KW-1133">Transmembrane helix</keyword>
<evidence type="ECO:0000256" key="1">
    <source>
        <dbReference type="SAM" id="Phobius"/>
    </source>
</evidence>
<name>A0A1G2QUL6_9BACT</name>
<gene>
    <name evidence="2" type="ORF">A2843_02380</name>
</gene>
<dbReference type="EMBL" id="MHTS01000025">
    <property type="protein sequence ID" value="OHA63849.1"/>
    <property type="molecule type" value="Genomic_DNA"/>
</dbReference>
<evidence type="ECO:0000313" key="2">
    <source>
        <dbReference type="EMBL" id="OHA63849.1"/>
    </source>
</evidence>
<keyword evidence="1" id="KW-0812">Transmembrane</keyword>
<evidence type="ECO:0000313" key="3">
    <source>
        <dbReference type="Proteomes" id="UP000178170"/>
    </source>
</evidence>
<feature type="transmembrane region" description="Helical" evidence="1">
    <location>
        <begin position="15"/>
        <end position="33"/>
    </location>
</feature>
<comment type="caution">
    <text evidence="2">The sequence shown here is derived from an EMBL/GenBank/DDBJ whole genome shotgun (WGS) entry which is preliminary data.</text>
</comment>
<keyword evidence="1" id="KW-0472">Membrane</keyword>
<reference evidence="2 3" key="1">
    <citation type="journal article" date="2016" name="Nat. Commun.">
        <title>Thousands of microbial genomes shed light on interconnected biogeochemical processes in an aquifer system.</title>
        <authorList>
            <person name="Anantharaman K."/>
            <person name="Brown C.T."/>
            <person name="Hug L.A."/>
            <person name="Sharon I."/>
            <person name="Castelle C.J."/>
            <person name="Probst A.J."/>
            <person name="Thomas B.C."/>
            <person name="Singh A."/>
            <person name="Wilkins M.J."/>
            <person name="Karaoz U."/>
            <person name="Brodie E.L."/>
            <person name="Williams K.H."/>
            <person name="Hubbard S.S."/>
            <person name="Banfield J.F."/>
        </authorList>
    </citation>
    <scope>NUCLEOTIDE SEQUENCE [LARGE SCALE GENOMIC DNA]</scope>
</reference>